<feature type="signal peptide" evidence="1">
    <location>
        <begin position="1"/>
        <end position="28"/>
    </location>
</feature>
<keyword evidence="1" id="KW-0732">Signal</keyword>
<dbReference type="PANTHER" id="PTHR43737:SF1">
    <property type="entry name" value="DUF1501 DOMAIN-CONTAINING PROTEIN"/>
    <property type="match status" value="1"/>
</dbReference>
<dbReference type="OrthoDB" id="9772295at2"/>
<dbReference type="Pfam" id="PF08811">
    <property type="entry name" value="DUF1800"/>
    <property type="match status" value="1"/>
</dbReference>
<dbReference type="RefSeq" id="WP_093272888.1">
    <property type="nucleotide sequence ID" value="NZ_FNDD01000010.1"/>
</dbReference>
<evidence type="ECO:0000313" key="2">
    <source>
        <dbReference type="EMBL" id="SDH17784.1"/>
    </source>
</evidence>
<evidence type="ECO:0008006" key="4">
    <source>
        <dbReference type="Google" id="ProtNLM"/>
    </source>
</evidence>
<keyword evidence="3" id="KW-1185">Reference proteome</keyword>
<evidence type="ECO:0000313" key="3">
    <source>
        <dbReference type="Proteomes" id="UP000198854"/>
    </source>
</evidence>
<sequence>MKLRIQRKISTLALCVSALFGCNDSALADTSSGETVQNTAALSIEDLTTKQLHRFLNQASFGPTPALMENVDAFDLQTWLTEQFEAPVTSHEALYLELGNGLQSTREDAWLEIAALGDDQLRQRVAFALSEVFVISRYSDIHDRPQSMTNYYDLLVYGAFGNFRDLIEKVSLHPSMGTFLTMINSKKENSETGTQPDENYAREVMQLFTIGLYQLNNDGSIQTDSSGEPIEAYDQEDIRNVAKAFTGWVRDSSDSLYVKPMVAKDSNHDESEKVVMGHVIPAGQTAEQDMSDVMDILFNHDNTPPFFAKHMIKRLITSNPSPEYIERVANVFIDNGEGVRGDLRAVIEAILLDKEALAQDENNPPIKIKEPAIVVVNLFRALDLQLTTGRVSNSDIPFYRVGQGPLRAKSVFNFYSQDHSPIGTDLYAPELQVMTWPNFVSSFNYMRTFIAKWRTPTLPNYSYYKAAGDDMDEFIRRIGLVFFGGDIDPNLEAVLRTHIKSIGGKPKNEWAVEQLMEYIISAEDFYVQD</sequence>
<dbReference type="PANTHER" id="PTHR43737">
    <property type="entry name" value="BLL7424 PROTEIN"/>
    <property type="match status" value="1"/>
</dbReference>
<proteinExistence type="predicted"/>
<dbReference type="PROSITE" id="PS51257">
    <property type="entry name" value="PROKAR_LIPOPROTEIN"/>
    <property type="match status" value="1"/>
</dbReference>
<dbReference type="EMBL" id="FNDD01000010">
    <property type="protein sequence ID" value="SDH17784.1"/>
    <property type="molecule type" value="Genomic_DNA"/>
</dbReference>
<reference evidence="2 3" key="1">
    <citation type="submission" date="2016-10" db="EMBL/GenBank/DDBJ databases">
        <authorList>
            <person name="de Groot N.N."/>
        </authorList>
    </citation>
    <scope>NUCLEOTIDE SEQUENCE [LARGE SCALE GENOMIC DNA]</scope>
    <source>
        <strain evidence="2 3">CGMCC 1.10228</strain>
    </source>
</reference>
<dbReference type="Proteomes" id="UP000198854">
    <property type="component" value="Unassembled WGS sequence"/>
</dbReference>
<dbReference type="InterPro" id="IPR014917">
    <property type="entry name" value="DUF1800"/>
</dbReference>
<dbReference type="AlphaFoldDB" id="A0A1G8A9Z5"/>
<name>A0A1G8A9Z5_9VIBR</name>
<accession>A0A1G8A9Z5</accession>
<feature type="chain" id="PRO_5011626557" description="DUF1800 domain-containing protein" evidence="1">
    <location>
        <begin position="29"/>
        <end position="529"/>
    </location>
</feature>
<dbReference type="STRING" id="861298.SAMN04488136_1107"/>
<organism evidence="2 3">
    <name type="scientific">Vibrio xiamenensis</name>
    <dbReference type="NCBI Taxonomy" id="861298"/>
    <lineage>
        <taxon>Bacteria</taxon>
        <taxon>Pseudomonadati</taxon>
        <taxon>Pseudomonadota</taxon>
        <taxon>Gammaproteobacteria</taxon>
        <taxon>Vibrionales</taxon>
        <taxon>Vibrionaceae</taxon>
        <taxon>Vibrio</taxon>
    </lineage>
</organism>
<evidence type="ECO:0000256" key="1">
    <source>
        <dbReference type="SAM" id="SignalP"/>
    </source>
</evidence>
<protein>
    <recommendedName>
        <fullName evidence="4">DUF1800 domain-containing protein</fullName>
    </recommendedName>
</protein>
<gene>
    <name evidence="2" type="ORF">SAMN04488136_1107</name>
</gene>